<protein>
    <submittedName>
        <fullName evidence="1">Uncharacterized protein</fullName>
    </submittedName>
</protein>
<evidence type="ECO:0000313" key="1">
    <source>
        <dbReference type="EMBL" id="OGH84627.1"/>
    </source>
</evidence>
<reference evidence="1 2" key="1">
    <citation type="journal article" date="2016" name="Nat. Commun.">
        <title>Thousands of microbial genomes shed light on interconnected biogeochemical processes in an aquifer system.</title>
        <authorList>
            <person name="Anantharaman K."/>
            <person name="Brown C.T."/>
            <person name="Hug L.A."/>
            <person name="Sharon I."/>
            <person name="Castelle C.J."/>
            <person name="Probst A.J."/>
            <person name="Thomas B.C."/>
            <person name="Singh A."/>
            <person name="Wilkins M.J."/>
            <person name="Karaoz U."/>
            <person name="Brodie E.L."/>
            <person name="Williams K.H."/>
            <person name="Hubbard S.S."/>
            <person name="Banfield J.F."/>
        </authorList>
    </citation>
    <scope>NUCLEOTIDE SEQUENCE [LARGE SCALE GENOMIC DNA]</scope>
</reference>
<sequence>MRHPTNFITKKIIYSDYHLWITLHFTMVFFKEMTYNTFRSKFLPKCLSGKKRFQKFLLALASLKKFSSY</sequence>
<dbReference type="Proteomes" id="UP000177803">
    <property type="component" value="Unassembled WGS sequence"/>
</dbReference>
<comment type="caution">
    <text evidence="1">The sequence shown here is derived from an EMBL/GenBank/DDBJ whole genome shotgun (WGS) entry which is preliminary data.</text>
</comment>
<evidence type="ECO:0000313" key="2">
    <source>
        <dbReference type="Proteomes" id="UP000177803"/>
    </source>
</evidence>
<gene>
    <name evidence="1" type="ORF">A2261_01945</name>
</gene>
<proteinExistence type="predicted"/>
<organism evidence="1 2">
    <name type="scientific">Candidatus Magasanikbacteria bacterium RIFOXYA2_FULL_44_8</name>
    <dbReference type="NCBI Taxonomy" id="1798696"/>
    <lineage>
        <taxon>Bacteria</taxon>
        <taxon>Candidatus Magasanikiibacteriota</taxon>
    </lineage>
</organism>
<dbReference type="AlphaFoldDB" id="A0A1F6NKW2"/>
<accession>A0A1F6NKW2</accession>
<dbReference type="EMBL" id="MFQR01000011">
    <property type="protein sequence ID" value="OGH84627.1"/>
    <property type="molecule type" value="Genomic_DNA"/>
</dbReference>
<name>A0A1F6NKW2_9BACT</name>